<accession>A0ABR3KZ48</accession>
<sequence>MPETEYCWKLEAQFICLANSPILSSNPVVHYQMTLGVPPVELAAGDEAIIADTDESGKGPSACQAQFWKKETKPPKVETVSDRLKWSVSDRRRAIRPRTRQKWTQSSVADCSELAKSPRRTGKGDLWMWLAGENAVSISLTPESLSRIKFHLLAVFIYQCELVKATDIIKKIPLTCNTAYNTELTKWPVMRKIRCAFYQDCTIVSDNRGKINCSKERTLLFVSFLRNTRKGEQEEDQELPFGSRQYRRADKGHRGKVFLRK</sequence>
<comment type="caution">
    <text evidence="2">The sequence shown here is derived from an EMBL/GenBank/DDBJ whole genome shotgun (WGS) entry which is preliminary data.</text>
</comment>
<evidence type="ECO:0000313" key="3">
    <source>
        <dbReference type="Proteomes" id="UP001558632"/>
    </source>
</evidence>
<keyword evidence="3" id="KW-1185">Reference proteome</keyword>
<feature type="compositionally biased region" description="Basic residues" evidence="1">
    <location>
        <begin position="250"/>
        <end position="261"/>
    </location>
</feature>
<dbReference type="Proteomes" id="UP001558632">
    <property type="component" value="Unassembled WGS sequence"/>
</dbReference>
<dbReference type="EMBL" id="JBEUSY010000062">
    <property type="protein sequence ID" value="KAL1245873.1"/>
    <property type="molecule type" value="Genomic_DNA"/>
</dbReference>
<evidence type="ECO:0000313" key="2">
    <source>
        <dbReference type="EMBL" id="KAL1245873.1"/>
    </source>
</evidence>
<name>A0ABR3KZ48_TRISP</name>
<protein>
    <submittedName>
        <fullName evidence="2">Competence protein CoiA</fullName>
    </submittedName>
</protein>
<reference evidence="2 3" key="1">
    <citation type="submission" date="2024-07" db="EMBL/GenBank/DDBJ databases">
        <title>Enhanced genomic and transcriptomic resources for Trichinella pseudospiralis and T. spiralis underpin the discovery of pronounced molecular differences between stages and species.</title>
        <authorList>
            <person name="Pasi K.K."/>
            <person name="La Rosa G."/>
            <person name="Gomez-Morales M.A."/>
            <person name="Tosini F."/>
            <person name="Sumanam S."/>
            <person name="Young N.D."/>
            <person name="Chang B.C."/>
            <person name="Robin G.B."/>
        </authorList>
    </citation>
    <scope>NUCLEOTIDE SEQUENCE [LARGE SCALE GENOMIC DNA]</scope>
    <source>
        <strain evidence="2">ISS534</strain>
    </source>
</reference>
<proteinExistence type="predicted"/>
<gene>
    <name evidence="2" type="ORF">TSPI_09648</name>
</gene>
<organism evidence="2 3">
    <name type="scientific">Trichinella spiralis</name>
    <name type="common">Trichina worm</name>
    <dbReference type="NCBI Taxonomy" id="6334"/>
    <lineage>
        <taxon>Eukaryota</taxon>
        <taxon>Metazoa</taxon>
        <taxon>Ecdysozoa</taxon>
        <taxon>Nematoda</taxon>
        <taxon>Enoplea</taxon>
        <taxon>Dorylaimia</taxon>
        <taxon>Trichinellida</taxon>
        <taxon>Trichinellidae</taxon>
        <taxon>Trichinella</taxon>
    </lineage>
</organism>
<feature type="region of interest" description="Disordered" evidence="1">
    <location>
        <begin position="235"/>
        <end position="261"/>
    </location>
</feature>
<evidence type="ECO:0000256" key="1">
    <source>
        <dbReference type="SAM" id="MobiDB-lite"/>
    </source>
</evidence>